<dbReference type="CDD" id="cd10917">
    <property type="entry name" value="CE4_NodB_like_6s_7s"/>
    <property type="match status" value="1"/>
</dbReference>
<keyword evidence="5" id="KW-1185">Reference proteome</keyword>
<accession>A0ABX8VA13</accession>
<keyword evidence="1" id="KW-0479">Metal-binding</keyword>
<dbReference type="Gene3D" id="3.20.20.370">
    <property type="entry name" value="Glycoside hydrolase/deacetylase"/>
    <property type="match status" value="1"/>
</dbReference>
<evidence type="ECO:0000256" key="2">
    <source>
        <dbReference type="ARBA" id="ARBA00022801"/>
    </source>
</evidence>
<sequence length="214" mass="24750">MKMYWVKTGWFIKKLFSGYVWDMPNNQKTVYFTFDDGPTPKITEWVLDILQQHNIKATFFCIGNNIVQHPDIFKRIIAEGHAIGNHTFNHYNGWSTNNKIYLENVAAAEKVILEQNPKFKQAKLFRPPYGKMTPLQAKHVRNKGYKIIMWDVLSADFDTTISPERCLKNVIDNTIEGSIIIFHDSVKAAKNMQYALPLAIANLKERGFTFDTMA</sequence>
<dbReference type="Proteomes" id="UP000825381">
    <property type="component" value="Chromosome"/>
</dbReference>
<dbReference type="PANTHER" id="PTHR10587">
    <property type="entry name" value="GLYCOSYL TRANSFERASE-RELATED"/>
    <property type="match status" value="1"/>
</dbReference>
<dbReference type="PANTHER" id="PTHR10587:SF133">
    <property type="entry name" value="CHITIN DEACETYLASE 1-RELATED"/>
    <property type="match status" value="1"/>
</dbReference>
<dbReference type="PROSITE" id="PS51677">
    <property type="entry name" value="NODB"/>
    <property type="match status" value="1"/>
</dbReference>
<evidence type="ECO:0000259" key="3">
    <source>
        <dbReference type="PROSITE" id="PS51677"/>
    </source>
</evidence>
<evidence type="ECO:0000313" key="4">
    <source>
        <dbReference type="EMBL" id="QYJ69362.1"/>
    </source>
</evidence>
<name>A0ABX8VA13_9FLAO</name>
<dbReference type="InterPro" id="IPR002509">
    <property type="entry name" value="NODB_dom"/>
</dbReference>
<reference evidence="4 5" key="1">
    <citation type="submission" date="2021-07" db="EMBL/GenBank/DDBJ databases">
        <title>Flavobacterium WSW3-B6 sp.nov, isolated from seaweed.</title>
        <authorList>
            <person name="Muhammad N."/>
            <person name="Ho H."/>
            <person name="Lee Y.-J."/>
            <person name="Nguyen T."/>
            <person name="Ho J."/>
            <person name="Kim S.-G."/>
        </authorList>
    </citation>
    <scope>NUCLEOTIDE SEQUENCE [LARGE SCALE GENOMIC DNA]</scope>
    <source>
        <strain evidence="4 5">WSW3-B6</strain>
    </source>
</reference>
<dbReference type="InterPro" id="IPR011330">
    <property type="entry name" value="Glyco_hydro/deAcase_b/a-brl"/>
</dbReference>
<organism evidence="4 5">
    <name type="scientific">Flavobacterium litorale</name>
    <dbReference type="NCBI Taxonomy" id="2856519"/>
    <lineage>
        <taxon>Bacteria</taxon>
        <taxon>Pseudomonadati</taxon>
        <taxon>Bacteroidota</taxon>
        <taxon>Flavobacteriia</taxon>
        <taxon>Flavobacteriales</taxon>
        <taxon>Flavobacteriaceae</taxon>
        <taxon>Flavobacterium</taxon>
    </lineage>
</organism>
<proteinExistence type="predicted"/>
<protein>
    <submittedName>
        <fullName evidence="4">Polysaccharide deacetylase family protein</fullName>
    </submittedName>
</protein>
<evidence type="ECO:0000256" key="1">
    <source>
        <dbReference type="ARBA" id="ARBA00022723"/>
    </source>
</evidence>
<dbReference type="RefSeq" id="WP_220641697.1">
    <property type="nucleotide sequence ID" value="NZ_CP080429.1"/>
</dbReference>
<dbReference type="SUPFAM" id="SSF88713">
    <property type="entry name" value="Glycoside hydrolase/deacetylase"/>
    <property type="match status" value="1"/>
</dbReference>
<dbReference type="InterPro" id="IPR050248">
    <property type="entry name" value="Polysacc_deacetylase_ArnD"/>
</dbReference>
<dbReference type="EMBL" id="CP080429">
    <property type="protein sequence ID" value="QYJ69362.1"/>
    <property type="molecule type" value="Genomic_DNA"/>
</dbReference>
<feature type="domain" description="NodB homology" evidence="3">
    <location>
        <begin position="28"/>
        <end position="211"/>
    </location>
</feature>
<dbReference type="Pfam" id="PF01522">
    <property type="entry name" value="Polysacc_deac_1"/>
    <property type="match status" value="1"/>
</dbReference>
<evidence type="ECO:0000313" key="5">
    <source>
        <dbReference type="Proteomes" id="UP000825381"/>
    </source>
</evidence>
<gene>
    <name evidence="4" type="ORF">K1I41_05595</name>
</gene>
<keyword evidence="2" id="KW-0378">Hydrolase</keyword>